<sequence length="429" mass="47129">STVASSCCDSSNQARKSLLRKLLALRWICGLEVSPSPTSPYWPGASALSVGASTPTRSHIHIYNCYTNSIINGVCGVACLETLTMQDTGVLSQAQVNRFCRQFLQLERDLDYPEGPVLRQEGTQKAIYEQLFSPDGPSYSPPVRYQLRVLKELVQRVESSIEDWDTHGVSEDLMDALAELLASPIPPETFGAQQKSYVTYHLSELTQTATSQEAANPEITLLEARSLISASGTTGLRTWEAALHLGQYFCANPELIRGKRVLELGAGTGYLAMLCAKHLCAAQVIASDGSDDVINNLPESFFLNDLQDSPIITPMDLKWGHALVGTEDQQWNHGIPLDVVFGADITYDQSIIPPLIGTIEELFGMFPQVEVLISATERNEATFNAFQSRCRDAGMELHELSFPIAPEAEQAGPFYSDAVPIRICRIRKS</sequence>
<dbReference type="Proteomes" id="UP000045706">
    <property type="component" value="Unassembled WGS sequence"/>
</dbReference>
<dbReference type="InterPro" id="IPR019410">
    <property type="entry name" value="Methyltransf_16"/>
</dbReference>
<dbReference type="AlphaFoldDB" id="A0A0G4L5N0"/>
<dbReference type="EMBL" id="CVQI01007779">
    <property type="protein sequence ID" value="CRK17264.1"/>
    <property type="molecule type" value="Genomic_DNA"/>
</dbReference>
<evidence type="ECO:0000313" key="1">
    <source>
        <dbReference type="EMBL" id="CRK17264.1"/>
    </source>
</evidence>
<proteinExistence type="predicted"/>
<reference evidence="2" key="1">
    <citation type="submission" date="2015-05" db="EMBL/GenBank/DDBJ databases">
        <authorList>
            <person name="Fogelqvist Johan"/>
        </authorList>
    </citation>
    <scope>NUCLEOTIDE SEQUENCE [LARGE SCALE GENOMIC DNA]</scope>
</reference>
<evidence type="ECO:0000313" key="2">
    <source>
        <dbReference type="Proteomes" id="UP000045706"/>
    </source>
</evidence>
<dbReference type="PANTHER" id="PTHR14614">
    <property type="entry name" value="HEPATOCELLULAR CARCINOMA-ASSOCIATED ANTIGEN"/>
    <property type="match status" value="1"/>
</dbReference>
<dbReference type="PANTHER" id="PTHR14614:SF130">
    <property type="entry name" value="PROTEIN-LYSINE N-METHYLTRANSFERASE EEF2KMT"/>
    <property type="match status" value="1"/>
</dbReference>
<name>A0A0G4L5N0_VERLO</name>
<dbReference type="SUPFAM" id="SSF53335">
    <property type="entry name" value="S-adenosyl-L-methionine-dependent methyltransferases"/>
    <property type="match status" value="1"/>
</dbReference>
<accession>A0A0G4L5N0</accession>
<organism evidence="1 2">
    <name type="scientific">Verticillium longisporum</name>
    <name type="common">Verticillium dahliae var. longisporum</name>
    <dbReference type="NCBI Taxonomy" id="100787"/>
    <lineage>
        <taxon>Eukaryota</taxon>
        <taxon>Fungi</taxon>
        <taxon>Dikarya</taxon>
        <taxon>Ascomycota</taxon>
        <taxon>Pezizomycotina</taxon>
        <taxon>Sordariomycetes</taxon>
        <taxon>Hypocreomycetidae</taxon>
        <taxon>Glomerellales</taxon>
        <taxon>Plectosphaerellaceae</taxon>
        <taxon>Verticillium</taxon>
    </lineage>
</organism>
<dbReference type="InterPro" id="IPR029063">
    <property type="entry name" value="SAM-dependent_MTases_sf"/>
</dbReference>
<protein>
    <recommendedName>
        <fullName evidence="3">FAM86 N-terminal domain-containing protein</fullName>
    </recommendedName>
</protein>
<feature type="non-terminal residue" evidence="1">
    <location>
        <position position="1"/>
    </location>
</feature>
<dbReference type="Pfam" id="PF10294">
    <property type="entry name" value="Methyltransf_16"/>
    <property type="match status" value="1"/>
</dbReference>
<evidence type="ECO:0008006" key="3">
    <source>
        <dbReference type="Google" id="ProtNLM"/>
    </source>
</evidence>
<dbReference type="GO" id="GO:0005737">
    <property type="term" value="C:cytoplasm"/>
    <property type="evidence" value="ECO:0007669"/>
    <property type="project" value="TreeGrafter"/>
</dbReference>
<gene>
    <name evidence="1" type="ORF">BN1723_002405</name>
</gene>
<dbReference type="Gene3D" id="3.40.50.150">
    <property type="entry name" value="Vaccinia Virus protein VP39"/>
    <property type="match status" value="1"/>
</dbReference>
<dbReference type="GO" id="GO:0008757">
    <property type="term" value="F:S-adenosylmethionine-dependent methyltransferase activity"/>
    <property type="evidence" value="ECO:0007669"/>
    <property type="project" value="UniProtKB-ARBA"/>
</dbReference>